<keyword evidence="4" id="KW-1133">Transmembrane helix</keyword>
<feature type="domain" description="AAA+ ATPase" evidence="5">
    <location>
        <begin position="489"/>
        <end position="743"/>
    </location>
</feature>
<sequence>MIPSLSFLIAICGGLMLLILIGQIIEVNKESQLKKHRSKNEGLADLLKYAAMVDDGIIVNKNGSFMASWLYKGEDNASSTDAQRDMVSFRINQALAGLGNGWMVHVDAARRPAPAYSDPELSEFPDPISAAIDEERRRFFQSRGIMFEGFFVVTVTYFPPLLAQTKFAELMFDDDTPVLNKKARTHALIENFKRDVEGIENRLSAAFNLERLKARKVTMEDGSEITHDDFLRWLQFCITGINQPVILPSNPIYLDALLGGQEMYTGTVARIGQKFVQVVAITGLPTEKGTSPGMLTILGELPVEYRWSTRFIFLDEHESLHYLGKFRKKWKQKVRGFFDQVFNTNSGQVDQDALSAVNDSDNAIAEVKSKLVAPGFYTSVIVLMDEDREKLAEACQTVKSAIESLGLGSRIETINTVDAYFGSLPGDGECNVRRPHMHTMNLADLLPVSTIWTGDEVAPCPLYPAGSPAIMHVVTNGNSPFRFNLHVADLGHAVVFGPTRAGKSTFLALLAAQLRRYAGMRIFAFDKGMSMYAICKGARGTHYSIAGDSDKLAFCPLQYLSTKSDRAWAMEWIDTILALNGITTTPEQRNEIGRTIFTMHSTGSKTISDFQSTVQDEQIREALMQYTIAGSMGHLLDAKEDGLSLTDFTTFEIAELMSLSEKYALPVLLYLFRRIERSLDGSPAVLILDEAWLMLDHPVFRAKIREWLKAFAKLNVSVIMATQNLSDAAKSGILDVIMESTATKVFLPNLHAREEDTAALYRRMGLNPRQIEVIATARKKRDYYAVSEKGHRLFQLALGPLALSFVAAGDQESLNTIRTLEELHGDEWVTEWLKQKRINLTDYGRTPQHETV</sequence>
<evidence type="ECO:0000256" key="4">
    <source>
        <dbReference type="SAM" id="Phobius"/>
    </source>
</evidence>
<keyword evidence="3" id="KW-0067">ATP-binding</keyword>
<dbReference type="NCBIfam" id="TIGR00929">
    <property type="entry name" value="VirB4_CagE"/>
    <property type="match status" value="1"/>
</dbReference>
<dbReference type="SUPFAM" id="SSF52540">
    <property type="entry name" value="P-loop containing nucleoside triphosphate hydrolases"/>
    <property type="match status" value="1"/>
</dbReference>
<dbReference type="AlphaFoldDB" id="A0A6L6Q8G6"/>
<dbReference type="InterPro" id="IPR027417">
    <property type="entry name" value="P-loop_NTPase"/>
</dbReference>
<dbReference type="SMART" id="SM00382">
    <property type="entry name" value="AAA"/>
    <property type="match status" value="1"/>
</dbReference>
<organism evidence="6 7">
    <name type="scientific">Pseudoduganella ginsengisoli</name>
    <dbReference type="NCBI Taxonomy" id="1462440"/>
    <lineage>
        <taxon>Bacteria</taxon>
        <taxon>Pseudomonadati</taxon>
        <taxon>Pseudomonadota</taxon>
        <taxon>Betaproteobacteria</taxon>
        <taxon>Burkholderiales</taxon>
        <taxon>Oxalobacteraceae</taxon>
        <taxon>Telluria group</taxon>
        <taxon>Pseudoduganella</taxon>
    </lineage>
</organism>
<protein>
    <submittedName>
        <fullName evidence="6">VirB4 family type IV secretion/conjugal transfer ATPase</fullName>
    </submittedName>
</protein>
<evidence type="ECO:0000256" key="2">
    <source>
        <dbReference type="ARBA" id="ARBA00022741"/>
    </source>
</evidence>
<evidence type="ECO:0000256" key="1">
    <source>
        <dbReference type="ARBA" id="ARBA00006512"/>
    </source>
</evidence>
<comment type="similarity">
    <text evidence="1">Belongs to the TrbE/VirB4 family.</text>
</comment>
<dbReference type="NCBIfam" id="NF010404">
    <property type="entry name" value="PRK13830.1"/>
    <property type="match status" value="1"/>
</dbReference>
<keyword evidence="2" id="KW-0547">Nucleotide-binding</keyword>
<keyword evidence="7" id="KW-1185">Reference proteome</keyword>
<keyword evidence="4" id="KW-0812">Transmembrane</keyword>
<proteinExistence type="inferred from homology"/>
<dbReference type="PANTHER" id="PTHR30121:SF12">
    <property type="entry name" value="TYPE IV SECRETION SYSTEM PROTEIN CAGE"/>
    <property type="match status" value="1"/>
</dbReference>
<gene>
    <name evidence="6" type="ORF">GM668_27885</name>
</gene>
<dbReference type="NCBIfam" id="NF010466">
    <property type="entry name" value="PRK13891.1"/>
    <property type="match status" value="1"/>
</dbReference>
<evidence type="ECO:0000259" key="5">
    <source>
        <dbReference type="SMART" id="SM00382"/>
    </source>
</evidence>
<dbReference type="Gene3D" id="3.40.50.300">
    <property type="entry name" value="P-loop containing nucleotide triphosphate hydrolases"/>
    <property type="match status" value="2"/>
</dbReference>
<accession>A0A6L6Q8G6</accession>
<dbReference type="Pfam" id="PF03135">
    <property type="entry name" value="CagE_TrbE_VirB"/>
    <property type="match status" value="1"/>
</dbReference>
<keyword evidence="4" id="KW-0472">Membrane</keyword>
<dbReference type="InterPro" id="IPR004346">
    <property type="entry name" value="CagE_TrbE_VirB"/>
</dbReference>
<dbReference type="PANTHER" id="PTHR30121">
    <property type="entry name" value="UNCHARACTERIZED PROTEIN YJGR-RELATED"/>
    <property type="match status" value="1"/>
</dbReference>
<dbReference type="GO" id="GO:0005524">
    <property type="term" value="F:ATP binding"/>
    <property type="evidence" value="ECO:0007669"/>
    <property type="project" value="UniProtKB-KW"/>
</dbReference>
<dbReference type="RefSeq" id="WP_155442246.1">
    <property type="nucleotide sequence ID" value="NZ_WNLA01000032.1"/>
</dbReference>
<dbReference type="EMBL" id="WNLA01000032">
    <property type="protein sequence ID" value="MTW05905.1"/>
    <property type="molecule type" value="Genomic_DNA"/>
</dbReference>
<evidence type="ECO:0000256" key="3">
    <source>
        <dbReference type="ARBA" id="ARBA00022840"/>
    </source>
</evidence>
<reference evidence="6 7" key="1">
    <citation type="submission" date="2019-11" db="EMBL/GenBank/DDBJ databases">
        <title>Type strains purchased from KCTC, JCM and DSMZ.</title>
        <authorList>
            <person name="Lu H."/>
        </authorList>
    </citation>
    <scope>NUCLEOTIDE SEQUENCE [LARGE SCALE GENOMIC DNA]</scope>
    <source>
        <strain evidence="6 7">KCTC 42409</strain>
    </source>
</reference>
<name>A0A6L6Q8G6_9BURK</name>
<evidence type="ECO:0000313" key="6">
    <source>
        <dbReference type="EMBL" id="MTW05905.1"/>
    </source>
</evidence>
<feature type="transmembrane region" description="Helical" evidence="4">
    <location>
        <begin position="145"/>
        <end position="163"/>
    </location>
</feature>
<dbReference type="CDD" id="cd00267">
    <property type="entry name" value="ABC_ATPase"/>
    <property type="match status" value="1"/>
</dbReference>
<dbReference type="OrthoDB" id="9816422at2"/>
<dbReference type="InterPro" id="IPR018145">
    <property type="entry name" value="CagE_TrbE_VirB_cntrl_dom"/>
</dbReference>
<dbReference type="Proteomes" id="UP000484015">
    <property type="component" value="Unassembled WGS sequence"/>
</dbReference>
<dbReference type="InterPro" id="IPR003593">
    <property type="entry name" value="AAA+_ATPase"/>
</dbReference>
<comment type="caution">
    <text evidence="6">The sequence shown here is derived from an EMBL/GenBank/DDBJ whole genome shotgun (WGS) entry which is preliminary data.</text>
</comment>
<dbReference type="InterPro" id="IPR051162">
    <property type="entry name" value="T4SS_component"/>
</dbReference>
<feature type="transmembrane region" description="Helical" evidence="4">
    <location>
        <begin position="6"/>
        <end position="25"/>
    </location>
</feature>
<evidence type="ECO:0000313" key="7">
    <source>
        <dbReference type="Proteomes" id="UP000484015"/>
    </source>
</evidence>